<gene>
    <name evidence="1" type="ORF">SAMN05421813_1512</name>
</gene>
<proteinExistence type="predicted"/>
<dbReference type="AlphaFoldDB" id="A0A1G9Z1G9"/>
<dbReference type="SUPFAM" id="SSF54909">
    <property type="entry name" value="Dimeric alpha+beta barrel"/>
    <property type="match status" value="1"/>
</dbReference>
<dbReference type="OrthoDB" id="672685at2"/>
<dbReference type="PANTHER" id="PTHR39169">
    <property type="match status" value="1"/>
</dbReference>
<accession>A0A1G9Z1G9</accession>
<dbReference type="InterPro" id="IPR014910">
    <property type="entry name" value="YdhR"/>
</dbReference>
<evidence type="ECO:0000313" key="1">
    <source>
        <dbReference type="EMBL" id="SDN15067.1"/>
    </source>
</evidence>
<keyword evidence="2" id="KW-1185">Reference proteome</keyword>
<protein>
    <submittedName>
        <fullName evidence="1">Putative mono-oxygenase ydhR</fullName>
    </submittedName>
</protein>
<dbReference type="STRING" id="990371.SAMN05421813_1512"/>
<organism evidence="1 2">
    <name type="scientific">Daejeonella rubra</name>
    <dbReference type="NCBI Taxonomy" id="990371"/>
    <lineage>
        <taxon>Bacteria</taxon>
        <taxon>Pseudomonadati</taxon>
        <taxon>Bacteroidota</taxon>
        <taxon>Sphingobacteriia</taxon>
        <taxon>Sphingobacteriales</taxon>
        <taxon>Sphingobacteriaceae</taxon>
        <taxon>Daejeonella</taxon>
    </lineage>
</organism>
<dbReference type="Gene3D" id="3.30.70.100">
    <property type="match status" value="1"/>
</dbReference>
<dbReference type="PANTHER" id="PTHR39169:SF1">
    <property type="entry name" value="MONOOXYGENASE YDHR-RELATED"/>
    <property type="match status" value="1"/>
</dbReference>
<dbReference type="Proteomes" id="UP000199226">
    <property type="component" value="Unassembled WGS sequence"/>
</dbReference>
<reference evidence="2" key="1">
    <citation type="submission" date="2016-10" db="EMBL/GenBank/DDBJ databases">
        <authorList>
            <person name="Varghese N."/>
            <person name="Submissions S."/>
        </authorList>
    </citation>
    <scope>NUCLEOTIDE SEQUENCE [LARGE SCALE GENOMIC DNA]</scope>
    <source>
        <strain evidence="2">DSM 24536</strain>
    </source>
</reference>
<dbReference type="Pfam" id="PF08803">
    <property type="entry name" value="ydhR"/>
    <property type="match status" value="1"/>
</dbReference>
<name>A0A1G9Z1G9_9SPHI</name>
<sequence>MAQKILVTNYTFSVSKEEFESMASGLAPAFAEVPGCIWKIWLIDAEKKEAGAVYLFKDDESLQQFKASPLVASVLSHPALSNFDLKERDILKEVSELTHAPLH</sequence>
<evidence type="ECO:0000313" key="2">
    <source>
        <dbReference type="Proteomes" id="UP000199226"/>
    </source>
</evidence>
<dbReference type="RefSeq" id="WP_090707256.1">
    <property type="nucleotide sequence ID" value="NZ_FNHH01000051.1"/>
</dbReference>
<dbReference type="EMBL" id="FNHH01000051">
    <property type="protein sequence ID" value="SDN15067.1"/>
    <property type="molecule type" value="Genomic_DNA"/>
</dbReference>
<dbReference type="InterPro" id="IPR011008">
    <property type="entry name" value="Dimeric_a/b-barrel"/>
</dbReference>